<reference evidence="14 15" key="1">
    <citation type="submission" date="2018-05" db="EMBL/GenBank/DDBJ databases">
        <title>Draft genome sequence of Scytalidium lignicola DSM 105466, a ubiquitous saprotrophic fungus.</title>
        <authorList>
            <person name="Buettner E."/>
            <person name="Gebauer A.M."/>
            <person name="Hofrichter M."/>
            <person name="Liers C."/>
            <person name="Kellner H."/>
        </authorList>
    </citation>
    <scope>NUCLEOTIDE SEQUENCE [LARGE SCALE GENOMIC DNA]</scope>
    <source>
        <strain evidence="14 15">DSM 105466</strain>
    </source>
</reference>
<feature type="transmembrane region" description="Helical" evidence="11">
    <location>
        <begin position="177"/>
        <end position="198"/>
    </location>
</feature>
<evidence type="ECO:0000256" key="10">
    <source>
        <dbReference type="SAM" id="MobiDB-lite"/>
    </source>
</evidence>
<evidence type="ECO:0000256" key="2">
    <source>
        <dbReference type="ARBA" id="ARBA00007577"/>
    </source>
</evidence>
<feature type="transmembrane region" description="Helical" evidence="11">
    <location>
        <begin position="297"/>
        <end position="330"/>
    </location>
</feature>
<dbReference type="Gene3D" id="3.40.50.300">
    <property type="entry name" value="P-loop containing nucleotide triphosphate hydrolases"/>
    <property type="match status" value="2"/>
</dbReference>
<evidence type="ECO:0000313" key="15">
    <source>
        <dbReference type="Proteomes" id="UP000258309"/>
    </source>
</evidence>
<dbReference type="SMART" id="SM00382">
    <property type="entry name" value="AAA"/>
    <property type="match status" value="2"/>
</dbReference>
<keyword evidence="5" id="KW-0677">Repeat</keyword>
<comment type="similarity">
    <text evidence="2">Belongs to the ABC transporter superfamily. ABCB family. Multidrug resistance exporter (TC 3.A.1.201) subfamily.</text>
</comment>
<dbReference type="PANTHER" id="PTHR43394">
    <property type="entry name" value="ATP-DEPENDENT PERMEASE MDL1, MITOCHONDRIAL"/>
    <property type="match status" value="1"/>
</dbReference>
<protein>
    <recommendedName>
        <fullName evidence="16">ABC multidrug transporter SitT</fullName>
    </recommendedName>
</protein>
<name>A0A3E2H382_SCYLI</name>
<evidence type="ECO:0000256" key="11">
    <source>
        <dbReference type="SAM" id="Phobius"/>
    </source>
</evidence>
<dbReference type="CDD" id="cd18578">
    <property type="entry name" value="ABC_6TM_Pgp_ABCB1_D2_like"/>
    <property type="match status" value="1"/>
</dbReference>
<keyword evidence="15" id="KW-1185">Reference proteome</keyword>
<evidence type="ECO:0000256" key="1">
    <source>
        <dbReference type="ARBA" id="ARBA00004141"/>
    </source>
</evidence>
<dbReference type="InterPro" id="IPR003439">
    <property type="entry name" value="ABC_transporter-like_ATP-bd"/>
</dbReference>
<feature type="transmembrane region" description="Helical" evidence="11">
    <location>
        <begin position="956"/>
        <end position="978"/>
    </location>
</feature>
<evidence type="ECO:0008006" key="16">
    <source>
        <dbReference type="Google" id="ProtNLM"/>
    </source>
</evidence>
<dbReference type="FunFam" id="3.40.50.300:FF:000913">
    <property type="entry name" value="ABC multidrug transporter SitT"/>
    <property type="match status" value="1"/>
</dbReference>
<dbReference type="GO" id="GO:0016887">
    <property type="term" value="F:ATP hydrolysis activity"/>
    <property type="evidence" value="ECO:0007669"/>
    <property type="project" value="InterPro"/>
</dbReference>
<dbReference type="GO" id="GO:0015421">
    <property type="term" value="F:ABC-type oligopeptide transporter activity"/>
    <property type="evidence" value="ECO:0007669"/>
    <property type="project" value="TreeGrafter"/>
</dbReference>
<feature type="transmembrane region" description="Helical" evidence="11">
    <location>
        <begin position="726"/>
        <end position="752"/>
    </location>
</feature>
<keyword evidence="7" id="KW-0067">ATP-binding</keyword>
<feature type="transmembrane region" description="Helical" evidence="11">
    <location>
        <begin position="990"/>
        <end position="1013"/>
    </location>
</feature>
<dbReference type="OrthoDB" id="6500128at2759"/>
<dbReference type="STRING" id="5539.A0A3E2H382"/>
<keyword evidence="9 11" id="KW-0472">Membrane</keyword>
<keyword evidence="6" id="KW-0547">Nucleotide-binding</keyword>
<dbReference type="SUPFAM" id="SSF52540">
    <property type="entry name" value="P-loop containing nucleoside triphosphate hydrolases"/>
    <property type="match status" value="2"/>
</dbReference>
<evidence type="ECO:0000259" key="12">
    <source>
        <dbReference type="PROSITE" id="PS50893"/>
    </source>
</evidence>
<organism evidence="14 15">
    <name type="scientific">Scytalidium lignicola</name>
    <name type="common">Hyphomycete</name>
    <dbReference type="NCBI Taxonomy" id="5539"/>
    <lineage>
        <taxon>Eukaryota</taxon>
        <taxon>Fungi</taxon>
        <taxon>Dikarya</taxon>
        <taxon>Ascomycota</taxon>
        <taxon>Pezizomycotina</taxon>
        <taxon>Leotiomycetes</taxon>
        <taxon>Leotiomycetes incertae sedis</taxon>
        <taxon>Scytalidium</taxon>
    </lineage>
</organism>
<feature type="transmembrane region" description="Helical" evidence="11">
    <location>
        <begin position="842"/>
        <end position="865"/>
    </location>
</feature>
<feature type="transmembrane region" description="Helical" evidence="11">
    <location>
        <begin position="871"/>
        <end position="892"/>
    </location>
</feature>
<dbReference type="OMA" id="RANVMHQ"/>
<keyword evidence="4 11" id="KW-0812">Transmembrane</keyword>
<dbReference type="InterPro" id="IPR027417">
    <property type="entry name" value="P-loop_NTPase"/>
</dbReference>
<dbReference type="PROSITE" id="PS50929">
    <property type="entry name" value="ABC_TM1F"/>
    <property type="match status" value="2"/>
</dbReference>
<feature type="domain" description="ABC transmembrane type-1" evidence="13">
    <location>
        <begin position="730"/>
        <end position="1018"/>
    </location>
</feature>
<dbReference type="Proteomes" id="UP000258309">
    <property type="component" value="Unassembled WGS sequence"/>
</dbReference>
<dbReference type="GO" id="GO:0090374">
    <property type="term" value="P:oligopeptide export from mitochondrion"/>
    <property type="evidence" value="ECO:0007669"/>
    <property type="project" value="TreeGrafter"/>
</dbReference>
<dbReference type="GO" id="GO:0005743">
    <property type="term" value="C:mitochondrial inner membrane"/>
    <property type="evidence" value="ECO:0007669"/>
    <property type="project" value="TreeGrafter"/>
</dbReference>
<feature type="domain" description="ABC transmembrane type-1" evidence="13">
    <location>
        <begin position="28"/>
        <end position="325"/>
    </location>
</feature>
<gene>
    <name evidence="14" type="ORF">B7463_g8522</name>
</gene>
<evidence type="ECO:0000256" key="9">
    <source>
        <dbReference type="ARBA" id="ARBA00023136"/>
    </source>
</evidence>
<dbReference type="Pfam" id="PF00664">
    <property type="entry name" value="ABC_membrane"/>
    <property type="match status" value="2"/>
</dbReference>
<feature type="non-terminal residue" evidence="14">
    <location>
        <position position="1"/>
    </location>
</feature>
<evidence type="ECO:0000256" key="6">
    <source>
        <dbReference type="ARBA" id="ARBA00022741"/>
    </source>
</evidence>
<feature type="domain" description="ABC transporter" evidence="12">
    <location>
        <begin position="360"/>
        <end position="639"/>
    </location>
</feature>
<dbReference type="InterPro" id="IPR036640">
    <property type="entry name" value="ABC1_TM_sf"/>
</dbReference>
<evidence type="ECO:0000256" key="8">
    <source>
        <dbReference type="ARBA" id="ARBA00022989"/>
    </source>
</evidence>
<feature type="transmembrane region" description="Helical" evidence="11">
    <location>
        <begin position="152"/>
        <end position="171"/>
    </location>
</feature>
<evidence type="ECO:0000259" key="13">
    <source>
        <dbReference type="PROSITE" id="PS50929"/>
    </source>
</evidence>
<dbReference type="CDD" id="cd18577">
    <property type="entry name" value="ABC_6TM_Pgp_ABCB1_D1_like"/>
    <property type="match status" value="1"/>
</dbReference>
<evidence type="ECO:0000256" key="3">
    <source>
        <dbReference type="ARBA" id="ARBA00022448"/>
    </source>
</evidence>
<feature type="transmembrane region" description="Helical" evidence="11">
    <location>
        <begin position="21"/>
        <end position="48"/>
    </location>
</feature>
<dbReference type="PANTHER" id="PTHR43394:SF11">
    <property type="entry name" value="ATP-BINDING CASSETTE TRANSPORTER"/>
    <property type="match status" value="1"/>
</dbReference>
<sequence>MKLFQKLGGYRSLLVSGNPSKIDLVMLLLGTLSAIASGVPFPLIGIIFGQLLNDFNAASCDDSGDRSQYQGDINSKILVIVYLAIAQFVAIYAHLTCWSLSGARLAQRLRESYLQNLLRQEPSYFDNLPPGDVASRLNADIQTIRSGTSEKVGICLSSFSFFVTAYIVAFIKDARLAGMLVSLVPAYFLMSFVGSHYIEKYSGLMSDYAATAASIASETLSNTIVVQAFGANARLENKFSKALKASEHEGLKKATAVGIQSGFLYFIAYAANGLAFWQGSKRIADTVRQDSSGATVGATFTVIFILVEATLLLSQVAPFLHLFVAAVASFQKLRAAIDRETLIDGTTTSGLRLSEAEGGFEFKNVSFTYPSRPEVTVLDQVSFNLPPKKHTAIVGLSGSGKSTIAGLVTRLYDPTQGQILFSGHDIRHLNTRNLRSFLSLVQQEPSLLDRSLLENIAHGLINSSNPSHTHLKTILFGSDLADLANEVREGQDLMVAAKERGSDIVEIVTLARKAAAAADADTFIVTLPHGYGTIVGSSGRLISGGQMQRVAVARALVKEPAVLILDEATASVDSRSEQRIQKAILNIASGRTIITIAHRLSTITSADNIIVMHKGRIIEEGNHSELMANNGSYANLVNLQTVRSSSEKNETTVSVDSIGKVDEASLSGVNIEKSNLSNERVEITEETDVSTGEAPVMDPAEEEPETPSRSLWALIRGYAPALRPHLLTIAIALLASSVVGGAFSGEAVIFGNTVGSLNPCKSAASILSRGDFFGLMFFILAIIEFFANLISWSGFGWVSEKTVYTVRVLSFRSLLEQDLQWHQSQGRTPAMLLSYITRDGNALAGLSGSVIGALFSITVNLIAAIVLTHIIAWKIALVCLSLVPLLLGAGLMELRLLGKFEEHHEEAYVRSVDIGVEAIKSIKTIASLSLEEETLKTYQRSLKGPRKETLKVIAQASLWQAITYFLGNLVNALAYWWGAKQIIAGTYTQTQFLIVVFSLLVSALLWSQMFTFAPELSSARAAMARILGLIEIGSDKMQGHVRDPSLTVSSKEEDTEATAEAKLFNPSLNQASSVEFRDVHFSYPARTDTKVLKGLNINIEPGKFCALFGPSGAGKSTIISLVERLYTPQSGSILIDGIDVTKYKDVTFRDNIALVPQESVLFEGSIEFNIGLGARPGHEVSMDEIEEACKLANIHDTIIALPDGYNTLCGPNGNQFSGGQKQRLSIARALVRKPKLLILDESTSALDAESEKLLQGGLEKAAKGITVIAIAHRLNTIRKADIIFLIEAGQCVDSGSHEELLERSESYRANVMHQIIAE</sequence>
<feature type="region of interest" description="Disordered" evidence="10">
    <location>
        <begin position="681"/>
        <end position="705"/>
    </location>
</feature>
<dbReference type="Gene3D" id="1.20.1560.10">
    <property type="entry name" value="ABC transporter type 1, transmembrane domain"/>
    <property type="match status" value="1"/>
</dbReference>
<feature type="non-terminal residue" evidence="14">
    <location>
        <position position="1318"/>
    </location>
</feature>
<evidence type="ECO:0000256" key="7">
    <source>
        <dbReference type="ARBA" id="ARBA00022840"/>
    </source>
</evidence>
<dbReference type="InterPro" id="IPR039421">
    <property type="entry name" value="Type_1_exporter"/>
</dbReference>
<dbReference type="SUPFAM" id="SSF90123">
    <property type="entry name" value="ABC transporter transmembrane region"/>
    <property type="match status" value="2"/>
</dbReference>
<keyword evidence="8 11" id="KW-1133">Transmembrane helix</keyword>
<dbReference type="InterPro" id="IPR017871">
    <property type="entry name" value="ABC_transporter-like_CS"/>
</dbReference>
<feature type="transmembrane region" description="Helical" evidence="11">
    <location>
        <begin position="77"/>
        <end position="100"/>
    </location>
</feature>
<accession>A0A3E2H382</accession>
<evidence type="ECO:0000313" key="14">
    <source>
        <dbReference type="EMBL" id="RFU27825.1"/>
    </source>
</evidence>
<dbReference type="Pfam" id="PF00005">
    <property type="entry name" value="ABC_tran"/>
    <property type="match status" value="2"/>
</dbReference>
<comment type="caution">
    <text evidence="14">The sequence shown here is derived from an EMBL/GenBank/DDBJ whole genome shotgun (WGS) entry which is preliminary data.</text>
</comment>
<dbReference type="FunFam" id="1.20.1560.10:FF:000057">
    <property type="entry name" value="ABC multidrug transporter SitT"/>
    <property type="match status" value="2"/>
</dbReference>
<dbReference type="InterPro" id="IPR003593">
    <property type="entry name" value="AAA+_ATPase"/>
</dbReference>
<dbReference type="GO" id="GO:0005524">
    <property type="term" value="F:ATP binding"/>
    <property type="evidence" value="ECO:0007669"/>
    <property type="project" value="UniProtKB-KW"/>
</dbReference>
<comment type="subcellular location">
    <subcellularLocation>
        <location evidence="1">Membrane</location>
        <topology evidence="1">Multi-pass membrane protein</topology>
    </subcellularLocation>
</comment>
<dbReference type="PROSITE" id="PS50893">
    <property type="entry name" value="ABC_TRANSPORTER_2"/>
    <property type="match status" value="2"/>
</dbReference>
<dbReference type="InterPro" id="IPR011527">
    <property type="entry name" value="ABC1_TM_dom"/>
</dbReference>
<feature type="domain" description="ABC transporter" evidence="12">
    <location>
        <begin position="1074"/>
        <end position="1313"/>
    </location>
</feature>
<evidence type="ECO:0000256" key="5">
    <source>
        <dbReference type="ARBA" id="ARBA00022737"/>
    </source>
</evidence>
<dbReference type="EMBL" id="NCSJ02000188">
    <property type="protein sequence ID" value="RFU27825.1"/>
    <property type="molecule type" value="Genomic_DNA"/>
</dbReference>
<keyword evidence="3" id="KW-0813">Transport</keyword>
<evidence type="ECO:0000256" key="4">
    <source>
        <dbReference type="ARBA" id="ARBA00022692"/>
    </source>
</evidence>
<proteinExistence type="inferred from homology"/>
<feature type="transmembrane region" description="Helical" evidence="11">
    <location>
        <begin position="772"/>
        <end position="792"/>
    </location>
</feature>
<dbReference type="PROSITE" id="PS00211">
    <property type="entry name" value="ABC_TRANSPORTER_1"/>
    <property type="match status" value="2"/>
</dbReference>